<accession>A0AAD4JXQ6</accession>
<feature type="domain" description="FAM234A/B beta-propeller" evidence="7">
    <location>
        <begin position="274"/>
        <end position="372"/>
    </location>
</feature>
<evidence type="ECO:0000256" key="2">
    <source>
        <dbReference type="ARBA" id="ARBA00022692"/>
    </source>
</evidence>
<comment type="caution">
    <text evidence="8">The sequence shown here is derived from an EMBL/GenBank/DDBJ whole genome shotgun (WGS) entry which is preliminary data.</text>
</comment>
<evidence type="ECO:0000256" key="5">
    <source>
        <dbReference type="SAM" id="MobiDB-lite"/>
    </source>
</evidence>
<feature type="region of interest" description="Disordered" evidence="5">
    <location>
        <begin position="1"/>
        <end position="117"/>
    </location>
</feature>
<name>A0AAD4JXQ6_9MUSC</name>
<dbReference type="InterPro" id="IPR045232">
    <property type="entry name" value="FAM234"/>
</dbReference>
<organism evidence="8 9">
    <name type="scientific">Drosophila rubida</name>
    <dbReference type="NCBI Taxonomy" id="30044"/>
    <lineage>
        <taxon>Eukaryota</taxon>
        <taxon>Metazoa</taxon>
        <taxon>Ecdysozoa</taxon>
        <taxon>Arthropoda</taxon>
        <taxon>Hexapoda</taxon>
        <taxon>Insecta</taxon>
        <taxon>Pterygota</taxon>
        <taxon>Neoptera</taxon>
        <taxon>Endopterygota</taxon>
        <taxon>Diptera</taxon>
        <taxon>Brachycera</taxon>
        <taxon>Muscomorpha</taxon>
        <taxon>Ephydroidea</taxon>
        <taxon>Drosophilidae</taxon>
        <taxon>Drosophila</taxon>
    </lineage>
</organism>
<reference evidence="8" key="1">
    <citation type="journal article" date="2021" name="Mol. Ecol. Resour.">
        <title>Phylogenomic analyses of the genus Drosophila reveals genomic signals of climate adaptation.</title>
        <authorList>
            <person name="Li F."/>
            <person name="Rane R.V."/>
            <person name="Luria V."/>
            <person name="Xiong Z."/>
            <person name="Chen J."/>
            <person name="Li Z."/>
            <person name="Catullo R.A."/>
            <person name="Griffin P.C."/>
            <person name="Schiffer M."/>
            <person name="Pearce S."/>
            <person name="Lee S.F."/>
            <person name="McElroy K."/>
            <person name="Stocker A."/>
            <person name="Shirriffs J."/>
            <person name="Cockerell F."/>
            <person name="Coppin C."/>
            <person name="Sgro C.M."/>
            <person name="Karger A."/>
            <person name="Cain J.W."/>
            <person name="Weber J.A."/>
            <person name="Santpere G."/>
            <person name="Kirschner M.W."/>
            <person name="Hoffmann A.A."/>
            <person name="Oakeshott J.G."/>
            <person name="Zhang G."/>
        </authorList>
    </citation>
    <scope>NUCLEOTIDE SEQUENCE</scope>
    <source>
        <strain evidence="8">BGI-SZ-2011g</strain>
    </source>
</reference>
<gene>
    <name evidence="8" type="ORF">KR093_003213</name>
</gene>
<dbReference type="EMBL" id="JAJJHW010002774">
    <property type="protein sequence ID" value="KAH8365679.1"/>
    <property type="molecule type" value="Genomic_DNA"/>
</dbReference>
<evidence type="ECO:0000256" key="3">
    <source>
        <dbReference type="ARBA" id="ARBA00022989"/>
    </source>
</evidence>
<dbReference type="PANTHER" id="PTHR21419">
    <property type="match status" value="1"/>
</dbReference>
<evidence type="ECO:0000313" key="9">
    <source>
        <dbReference type="Proteomes" id="UP001200034"/>
    </source>
</evidence>
<dbReference type="InterPro" id="IPR055409">
    <property type="entry name" value="Beta-prop_FAM234A_B"/>
</dbReference>
<dbReference type="InterPro" id="IPR028994">
    <property type="entry name" value="Integrin_alpha_N"/>
</dbReference>
<evidence type="ECO:0000256" key="1">
    <source>
        <dbReference type="ARBA" id="ARBA00004167"/>
    </source>
</evidence>
<proteinExistence type="predicted"/>
<feature type="compositionally biased region" description="Polar residues" evidence="5">
    <location>
        <begin position="592"/>
        <end position="609"/>
    </location>
</feature>
<evidence type="ECO:0000256" key="6">
    <source>
        <dbReference type="SAM" id="Phobius"/>
    </source>
</evidence>
<protein>
    <recommendedName>
        <fullName evidence="7">FAM234A/B beta-propeller domain-containing protein</fullName>
    </recommendedName>
</protein>
<keyword evidence="2 6" id="KW-0812">Transmembrane</keyword>
<dbReference type="Pfam" id="PF23727">
    <property type="entry name" value="Beta-prop_FAM234A_B"/>
    <property type="match status" value="1"/>
</dbReference>
<feature type="region of interest" description="Disordered" evidence="5">
    <location>
        <begin position="482"/>
        <end position="501"/>
    </location>
</feature>
<dbReference type="Proteomes" id="UP001200034">
    <property type="component" value="Unassembled WGS sequence"/>
</dbReference>
<feature type="compositionally biased region" description="Basic and acidic residues" evidence="5">
    <location>
        <begin position="612"/>
        <end position="624"/>
    </location>
</feature>
<dbReference type="SUPFAM" id="SSF69318">
    <property type="entry name" value="Integrin alpha N-terminal domain"/>
    <property type="match status" value="1"/>
</dbReference>
<feature type="compositionally biased region" description="Low complexity" evidence="5">
    <location>
        <begin position="625"/>
        <end position="647"/>
    </location>
</feature>
<keyword evidence="3 6" id="KW-1133">Transmembrane helix</keyword>
<sequence>MLHTESLPTHQGIYTPLSQAMSDSESDEEIEIHNVTKHQRQRQQLQQQQLQSQQQQQHQEQQRNRSRIPPSTLALKSPHTRATVTRIVGGAQLKQQQPQQSTKFKSDSSNNSSYTSNMQNTFRSVMLSDLGSSAAGGNVGVEFSNFNGGDYDVQADNVAILGTNQAEHLKHLPMSTRRRCCFIASLLLCFLAVVCFVWLLPCGNADGTGSCPAPVDRVKTHNWLNNYTKIELRGGVNVVAGLRAWENNLVFLYRGDVFFPEFRASNHKRNGIISLIGNSGAVAWYDETVDEPVAIDCTLLDVDSNGKPDCLVIDEYGELGVINSASGQWHWRFMEHSARKLDAYDFPLILPDIDGDGVLDILLISSISLEQRTKTFVQQQQLQPGSAAAAQLEARNVLRLLSGRRGEPIGDGFRVHDCAQLSRLQLSNAPTAAATLSVSYSCLRNENNNATEQQRSKSLAELYALITNKSIVGQRLLPASKIAQHRRHGQRKDSDSQRNVYSLSGRELSVENRGKCPDCNVTLILTESRDGRRITLRNFTNSGMYGMVPAQWHFKNTKSKMSGFVMKFWKWHNAARQPQQQQQQPSQQQQSHASNSVDKSNYTNSTKQLNAIKEKDKTSKDKSYSKTSSQQQQQQQKKQQQQQQQQQRFKRDQQQHEFPAQNEEFDAFEHLLPIQKRDTVHLPAKNQSKINAGPAQLMKNYKMQMITETVILVLFIGADTRIENTSQSNIVQFCRNDRNEMICQPDLINQESSMLIADLDMDGSQELVSYMSTFVPADDDPVNNWKLVSYVRLLRLQSELPSFYEQEKRN</sequence>
<feature type="compositionally biased region" description="Low complexity" evidence="5">
    <location>
        <begin position="92"/>
        <end position="117"/>
    </location>
</feature>
<keyword evidence="9" id="KW-1185">Reference proteome</keyword>
<evidence type="ECO:0000259" key="7">
    <source>
        <dbReference type="Pfam" id="PF23727"/>
    </source>
</evidence>
<feature type="region of interest" description="Disordered" evidence="5">
    <location>
        <begin position="574"/>
        <end position="657"/>
    </location>
</feature>
<dbReference type="GO" id="GO:0016020">
    <property type="term" value="C:membrane"/>
    <property type="evidence" value="ECO:0007669"/>
    <property type="project" value="UniProtKB-SubCell"/>
</dbReference>
<feature type="compositionally biased region" description="Low complexity" evidence="5">
    <location>
        <begin position="42"/>
        <end position="59"/>
    </location>
</feature>
<feature type="transmembrane region" description="Helical" evidence="6">
    <location>
        <begin position="180"/>
        <end position="200"/>
    </location>
</feature>
<evidence type="ECO:0000256" key="4">
    <source>
        <dbReference type="ARBA" id="ARBA00023136"/>
    </source>
</evidence>
<feature type="compositionally biased region" description="Low complexity" evidence="5">
    <location>
        <begin position="577"/>
        <end position="591"/>
    </location>
</feature>
<keyword evidence="4 6" id="KW-0472">Membrane</keyword>
<evidence type="ECO:0000313" key="8">
    <source>
        <dbReference type="EMBL" id="KAH8365679.1"/>
    </source>
</evidence>
<dbReference type="PANTHER" id="PTHR21419:SF29">
    <property type="entry name" value="LD24894P"/>
    <property type="match status" value="1"/>
</dbReference>
<dbReference type="AlphaFoldDB" id="A0AAD4JXQ6"/>
<comment type="subcellular location">
    <subcellularLocation>
        <location evidence="1">Membrane</location>
        <topology evidence="1">Single-pass membrane protein</topology>
    </subcellularLocation>
</comment>